<sequence length="71" mass="7970">MGFCRTLERTSQLAVEMFKAGMPYLCADDDGADSSAEENEWTTVMEFNTSTPASLQFRLEDNQIRTEHTGS</sequence>
<protein>
    <submittedName>
        <fullName evidence="1">Uncharacterized protein</fullName>
    </submittedName>
</protein>
<dbReference type="EMBL" id="JBHFFA010000006">
    <property type="protein sequence ID" value="KAL2621229.1"/>
    <property type="molecule type" value="Genomic_DNA"/>
</dbReference>
<name>A0ABD1Y798_9MARC</name>
<proteinExistence type="predicted"/>
<accession>A0ABD1Y798</accession>
<keyword evidence="2" id="KW-1185">Reference proteome</keyword>
<dbReference type="AlphaFoldDB" id="A0ABD1Y798"/>
<evidence type="ECO:0000313" key="2">
    <source>
        <dbReference type="Proteomes" id="UP001605036"/>
    </source>
</evidence>
<reference evidence="1 2" key="1">
    <citation type="submission" date="2024-09" db="EMBL/GenBank/DDBJ databases">
        <title>Chromosome-scale assembly of Riccia fluitans.</title>
        <authorList>
            <person name="Paukszto L."/>
            <person name="Sawicki J."/>
            <person name="Karawczyk K."/>
            <person name="Piernik-Szablinska J."/>
            <person name="Szczecinska M."/>
            <person name="Mazdziarz M."/>
        </authorList>
    </citation>
    <scope>NUCLEOTIDE SEQUENCE [LARGE SCALE GENOMIC DNA]</scope>
    <source>
        <strain evidence="1">Rf_01</strain>
        <tissue evidence="1">Aerial parts of the thallus</tissue>
    </source>
</reference>
<organism evidence="1 2">
    <name type="scientific">Riccia fluitans</name>
    <dbReference type="NCBI Taxonomy" id="41844"/>
    <lineage>
        <taxon>Eukaryota</taxon>
        <taxon>Viridiplantae</taxon>
        <taxon>Streptophyta</taxon>
        <taxon>Embryophyta</taxon>
        <taxon>Marchantiophyta</taxon>
        <taxon>Marchantiopsida</taxon>
        <taxon>Marchantiidae</taxon>
        <taxon>Marchantiales</taxon>
        <taxon>Ricciaceae</taxon>
        <taxon>Riccia</taxon>
    </lineage>
</organism>
<evidence type="ECO:0000313" key="1">
    <source>
        <dbReference type="EMBL" id="KAL2621229.1"/>
    </source>
</evidence>
<comment type="caution">
    <text evidence="1">The sequence shown here is derived from an EMBL/GenBank/DDBJ whole genome shotgun (WGS) entry which is preliminary data.</text>
</comment>
<gene>
    <name evidence="1" type="ORF">R1flu_001434</name>
</gene>
<dbReference type="Proteomes" id="UP001605036">
    <property type="component" value="Unassembled WGS sequence"/>
</dbReference>